<keyword evidence="2" id="KW-1185">Reference proteome</keyword>
<evidence type="ECO:0000313" key="2">
    <source>
        <dbReference type="Proteomes" id="UP000486602"/>
    </source>
</evidence>
<organism evidence="1 2">
    <name type="scientific">Cryomorpha ignava</name>
    <dbReference type="NCBI Taxonomy" id="101383"/>
    <lineage>
        <taxon>Bacteria</taxon>
        <taxon>Pseudomonadati</taxon>
        <taxon>Bacteroidota</taxon>
        <taxon>Flavobacteriia</taxon>
        <taxon>Flavobacteriales</taxon>
        <taxon>Cryomorphaceae</taxon>
        <taxon>Cryomorpha</taxon>
    </lineage>
</organism>
<gene>
    <name evidence="1" type="ORF">G3O08_12010</name>
</gene>
<protein>
    <submittedName>
        <fullName evidence="1">Uncharacterized protein</fullName>
    </submittedName>
</protein>
<dbReference type="EMBL" id="JAAGVY010000022">
    <property type="protein sequence ID" value="NEN24227.1"/>
    <property type="molecule type" value="Genomic_DNA"/>
</dbReference>
<proteinExistence type="predicted"/>
<dbReference type="Proteomes" id="UP000486602">
    <property type="component" value="Unassembled WGS sequence"/>
</dbReference>
<comment type="caution">
    <text evidence="1">The sequence shown here is derived from an EMBL/GenBank/DDBJ whole genome shotgun (WGS) entry which is preliminary data.</text>
</comment>
<dbReference type="RefSeq" id="WP_163285622.1">
    <property type="nucleotide sequence ID" value="NZ_JAAGVY010000022.1"/>
</dbReference>
<accession>A0A7K3WRC7</accession>
<name>A0A7K3WRC7_9FLAO</name>
<evidence type="ECO:0000313" key="1">
    <source>
        <dbReference type="EMBL" id="NEN24227.1"/>
    </source>
</evidence>
<dbReference type="AlphaFoldDB" id="A0A7K3WRC7"/>
<sequence length="149" mass="17193">MTSMRFDELLNDIKVYKTNHELDFQCTTACKRYSIGVYCNPPDFMNSNCNRALNKPFLGVFPSIHFTDLTRPVIKNEQIFLMFSECFEKAFTYRLHFDCDKGEAFLKVLDMPNTNDGIVTEREINGISKAIHPDLIKFLAPRVVGSFGY</sequence>
<reference evidence="1 2" key="1">
    <citation type="submission" date="2020-02" db="EMBL/GenBank/DDBJ databases">
        <title>Out from the shadows clarifying the taxonomy of the family Cryomorphaceae and related taxa by utilizing the GTDB taxonomic framework.</title>
        <authorList>
            <person name="Bowman J.P."/>
        </authorList>
    </citation>
    <scope>NUCLEOTIDE SEQUENCE [LARGE SCALE GENOMIC DNA]</scope>
    <source>
        <strain evidence="1 2">QSSC 1-22</strain>
    </source>
</reference>